<sequence length="174" mass="19077">MMARISSDQMMMHRQSCVGNGRILHYGWASRSGRHFLLLACQLPYTTTLPLGARGDVFRKVILSGSSMVCCAVHATAVSVVHTQRTHGLKAPRTFLEFPAKGRSFHRLPLVKHMHVGLCAASATEPDLNRHYTHPRFSNALSVYVALIVLALPVWPFPSSGVQKAASGCLRSVT</sequence>
<keyword evidence="1" id="KW-1133">Transmembrane helix</keyword>
<name>A0ABQ8K530_9APHY</name>
<accession>A0ABQ8K530</accession>
<comment type="caution">
    <text evidence="2">The sequence shown here is derived from an EMBL/GenBank/DDBJ whole genome shotgun (WGS) entry which is preliminary data.</text>
</comment>
<evidence type="ECO:0000313" key="3">
    <source>
        <dbReference type="Proteomes" id="UP000814176"/>
    </source>
</evidence>
<evidence type="ECO:0000313" key="2">
    <source>
        <dbReference type="EMBL" id="KAH9832050.1"/>
    </source>
</evidence>
<keyword evidence="1" id="KW-0812">Transmembrane</keyword>
<proteinExistence type="predicted"/>
<keyword evidence="3" id="KW-1185">Reference proteome</keyword>
<reference evidence="2 3" key="1">
    <citation type="journal article" date="2021" name="Environ. Microbiol.">
        <title>Gene family expansions and transcriptome signatures uncover fungal adaptations to wood decay.</title>
        <authorList>
            <person name="Hage H."/>
            <person name="Miyauchi S."/>
            <person name="Viragh M."/>
            <person name="Drula E."/>
            <person name="Min B."/>
            <person name="Chaduli D."/>
            <person name="Navarro D."/>
            <person name="Favel A."/>
            <person name="Norest M."/>
            <person name="Lesage-Meessen L."/>
            <person name="Balint B."/>
            <person name="Merenyi Z."/>
            <person name="de Eugenio L."/>
            <person name="Morin E."/>
            <person name="Martinez A.T."/>
            <person name="Baldrian P."/>
            <person name="Stursova M."/>
            <person name="Martinez M.J."/>
            <person name="Novotny C."/>
            <person name="Magnuson J.K."/>
            <person name="Spatafora J.W."/>
            <person name="Maurice S."/>
            <person name="Pangilinan J."/>
            <person name="Andreopoulos W."/>
            <person name="LaButti K."/>
            <person name="Hundley H."/>
            <person name="Na H."/>
            <person name="Kuo A."/>
            <person name="Barry K."/>
            <person name="Lipzen A."/>
            <person name="Henrissat B."/>
            <person name="Riley R."/>
            <person name="Ahrendt S."/>
            <person name="Nagy L.G."/>
            <person name="Grigoriev I.V."/>
            <person name="Martin F."/>
            <person name="Rosso M.N."/>
        </authorList>
    </citation>
    <scope>NUCLEOTIDE SEQUENCE [LARGE SCALE GENOMIC DNA]</scope>
    <source>
        <strain evidence="2 3">CIRM-BRFM 1785</strain>
    </source>
</reference>
<dbReference type="Proteomes" id="UP000814176">
    <property type="component" value="Unassembled WGS sequence"/>
</dbReference>
<protein>
    <submittedName>
        <fullName evidence="2">Uncharacterized protein</fullName>
    </submittedName>
</protein>
<feature type="transmembrane region" description="Helical" evidence="1">
    <location>
        <begin position="137"/>
        <end position="155"/>
    </location>
</feature>
<dbReference type="EMBL" id="JADCUA010000023">
    <property type="protein sequence ID" value="KAH9832050.1"/>
    <property type="molecule type" value="Genomic_DNA"/>
</dbReference>
<gene>
    <name evidence="2" type="ORF">C8Q71DRAFT_279517</name>
</gene>
<evidence type="ECO:0000256" key="1">
    <source>
        <dbReference type="SAM" id="Phobius"/>
    </source>
</evidence>
<organism evidence="2 3">
    <name type="scientific">Rhodofomes roseus</name>
    <dbReference type="NCBI Taxonomy" id="34475"/>
    <lineage>
        <taxon>Eukaryota</taxon>
        <taxon>Fungi</taxon>
        <taxon>Dikarya</taxon>
        <taxon>Basidiomycota</taxon>
        <taxon>Agaricomycotina</taxon>
        <taxon>Agaricomycetes</taxon>
        <taxon>Polyporales</taxon>
        <taxon>Rhodofomes</taxon>
    </lineage>
</organism>
<dbReference type="RefSeq" id="XP_047775096.1">
    <property type="nucleotide sequence ID" value="XM_047917481.1"/>
</dbReference>
<keyword evidence="1" id="KW-0472">Membrane</keyword>
<dbReference type="GeneID" id="71998213"/>